<dbReference type="RefSeq" id="WP_153115412.1">
    <property type="nucleotide sequence ID" value="NZ_JACIGE010000003.1"/>
</dbReference>
<protein>
    <submittedName>
        <fullName evidence="2">Type II secretory pathway pseudopilin PulG</fullName>
    </submittedName>
</protein>
<keyword evidence="1" id="KW-0472">Membrane</keyword>
<evidence type="ECO:0000313" key="2">
    <source>
        <dbReference type="EMBL" id="MBB4246919.1"/>
    </source>
</evidence>
<evidence type="ECO:0000256" key="1">
    <source>
        <dbReference type="SAM" id="Phobius"/>
    </source>
</evidence>
<reference evidence="2 3" key="1">
    <citation type="submission" date="2020-08" db="EMBL/GenBank/DDBJ databases">
        <title>Genome sequencing of Purple Non-Sulfur Bacteria from various extreme environments.</title>
        <authorList>
            <person name="Mayer M."/>
        </authorList>
    </citation>
    <scope>NUCLEOTIDE SEQUENCE [LARGE SCALE GENOMIC DNA]</scope>
    <source>
        <strain evidence="2 3">2761</strain>
    </source>
</reference>
<organism evidence="2 3">
    <name type="scientific">Rhodocyclus tenuis</name>
    <name type="common">Rhodospirillum tenue</name>
    <dbReference type="NCBI Taxonomy" id="1066"/>
    <lineage>
        <taxon>Bacteria</taxon>
        <taxon>Pseudomonadati</taxon>
        <taxon>Pseudomonadota</taxon>
        <taxon>Betaproteobacteria</taxon>
        <taxon>Rhodocyclales</taxon>
        <taxon>Rhodocyclaceae</taxon>
        <taxon>Rhodocyclus</taxon>
    </lineage>
</organism>
<dbReference type="EMBL" id="JACIGE010000003">
    <property type="protein sequence ID" value="MBB4246919.1"/>
    <property type="molecule type" value="Genomic_DNA"/>
</dbReference>
<dbReference type="Proteomes" id="UP000587070">
    <property type="component" value="Unassembled WGS sequence"/>
</dbReference>
<evidence type="ECO:0000313" key="3">
    <source>
        <dbReference type="Proteomes" id="UP000587070"/>
    </source>
</evidence>
<accession>A0A840GFB5</accession>
<gene>
    <name evidence="2" type="ORF">GGD90_001282</name>
</gene>
<dbReference type="OrthoDB" id="8532329at2"/>
<proteinExistence type="predicted"/>
<comment type="caution">
    <text evidence="2">The sequence shown here is derived from an EMBL/GenBank/DDBJ whole genome shotgun (WGS) entry which is preliminary data.</text>
</comment>
<dbReference type="AlphaFoldDB" id="A0A840GFB5"/>
<keyword evidence="3" id="KW-1185">Reference proteome</keyword>
<keyword evidence="1" id="KW-1133">Transmembrane helix</keyword>
<feature type="transmembrane region" description="Helical" evidence="1">
    <location>
        <begin position="16"/>
        <end position="35"/>
    </location>
</feature>
<name>A0A840GFB5_RHOTE</name>
<sequence>MACRVEHRQHPGRQRGAALLIVFLIILLTGMSMLFQRLNSAPNAARDQQTAAALAQARDALIGYAITYSETHPGQPFGFLPCPDTNNDGSADPGSCGKMDESVVGHLPWRTLELPDLRDADGECLWYAVSGSFKNNPKPDLLNWDSAGSLRIVDAQSGTVLAAADDLAGNDGGAAAVIFAPGAPITGQARQIGDQACSGSIDNDYSAYVDSGTFPTNGVATVKQGRRGDVATNDQLLWITPREIFTRIKQRGNNDFATQTNTFLGQIAAWLKTAKLPNPTGSVAQGAKLVGYVPASGSAPLPLFEEWQRKWNDQIRYLVCSPQTECMLVNGMACGGALVFSGERNGGGPRTAAQKADLSSYFEGSVLGAITSNSNVLTGAMAYNKLTPTVDVVLCINLP</sequence>
<keyword evidence="1" id="KW-0812">Transmembrane</keyword>